<gene>
    <name evidence="1" type="ORF">BkAM31D_05240</name>
</gene>
<sequence>MKKLVVRTLLIGVLLLLGALFGVQQINETLGISQPEPLLTETKESIESNQGEGEIKKKKSTFLIFKLN</sequence>
<dbReference type="AlphaFoldDB" id="A0A1X9M7B4"/>
<keyword evidence="2" id="KW-1185">Reference proteome</keyword>
<dbReference type="KEGG" id="bkw:BkAM31D_05240"/>
<organism evidence="1 2">
    <name type="scientific">Halalkalibacter krulwichiae</name>
    <dbReference type="NCBI Taxonomy" id="199441"/>
    <lineage>
        <taxon>Bacteria</taxon>
        <taxon>Bacillati</taxon>
        <taxon>Bacillota</taxon>
        <taxon>Bacilli</taxon>
        <taxon>Bacillales</taxon>
        <taxon>Bacillaceae</taxon>
        <taxon>Halalkalibacter</taxon>
    </lineage>
</organism>
<reference evidence="1 2" key="1">
    <citation type="submission" date="2017-04" db="EMBL/GenBank/DDBJ databases">
        <title>Bacillus krulwichiae AM31D Genome sequencing and assembly.</title>
        <authorList>
            <person name="Krulwich T.A."/>
            <person name="Anastor L."/>
            <person name="Ehrlich R."/>
            <person name="Ehrlich G.D."/>
            <person name="Janto B."/>
        </authorList>
    </citation>
    <scope>NUCLEOTIDE SEQUENCE [LARGE SCALE GENOMIC DNA]</scope>
    <source>
        <strain evidence="1 2">AM31D</strain>
    </source>
</reference>
<accession>A0A1X9M7B4</accession>
<protein>
    <submittedName>
        <fullName evidence="1">Uncharacterized protein</fullName>
    </submittedName>
</protein>
<dbReference type="STRING" id="199441.BkAM31D_05240"/>
<proteinExistence type="predicted"/>
<dbReference type="Proteomes" id="UP000193006">
    <property type="component" value="Chromosome"/>
</dbReference>
<dbReference type="RefSeq" id="WP_085449738.1">
    <property type="nucleotide sequence ID" value="NZ_CP020814.1"/>
</dbReference>
<name>A0A1X9M7B4_9BACI</name>
<evidence type="ECO:0000313" key="1">
    <source>
        <dbReference type="EMBL" id="ARK29306.1"/>
    </source>
</evidence>
<evidence type="ECO:0000313" key="2">
    <source>
        <dbReference type="Proteomes" id="UP000193006"/>
    </source>
</evidence>
<dbReference type="EMBL" id="CP020814">
    <property type="protein sequence ID" value="ARK29306.1"/>
    <property type="molecule type" value="Genomic_DNA"/>
</dbReference>